<proteinExistence type="predicted"/>
<dbReference type="Proteomes" id="UP000324897">
    <property type="component" value="Unassembled WGS sequence"/>
</dbReference>
<evidence type="ECO:0000313" key="4">
    <source>
        <dbReference type="Proteomes" id="UP000324897"/>
    </source>
</evidence>
<keyword evidence="2" id="KW-0732">Signal</keyword>
<feature type="compositionally biased region" description="Basic and acidic residues" evidence="1">
    <location>
        <begin position="196"/>
        <end position="210"/>
    </location>
</feature>
<feature type="non-terminal residue" evidence="3">
    <location>
        <position position="1"/>
    </location>
</feature>
<keyword evidence="4" id="KW-1185">Reference proteome</keyword>
<protein>
    <submittedName>
        <fullName evidence="3">Uncharacterized protein</fullName>
    </submittedName>
</protein>
<dbReference type="Gramene" id="TVU22110">
    <property type="protein sequence ID" value="TVU22110"/>
    <property type="gene ID" value="EJB05_31792"/>
</dbReference>
<sequence length="210" mass="22123">MLSVVALVATALLIVAAAGNDATTIRLPSDGGKGHTPSGGKGERRPTRDPGHAATAKFAVDLHVGAWTWSRDALTPAGLVRRCCIESMNARTGTTATLRLPARYPTTAVHLAEPSQEGGKTRKESRGNAAIVARKIGDRLCCPWHWQQEEHWGATRRLRLEEQQGCSKAAAMGGAVGAASEGSKMGGGGWPGGSSRRKEDEKKEEGHVGL</sequence>
<feature type="chain" id="PRO_5023922753" evidence="2">
    <location>
        <begin position="19"/>
        <end position="210"/>
    </location>
</feature>
<feature type="compositionally biased region" description="Low complexity" evidence="1">
    <location>
        <begin position="170"/>
        <end position="183"/>
    </location>
</feature>
<accession>A0A5J9UFX0</accession>
<feature type="region of interest" description="Disordered" evidence="1">
    <location>
        <begin position="170"/>
        <end position="210"/>
    </location>
</feature>
<organism evidence="3 4">
    <name type="scientific">Eragrostis curvula</name>
    <name type="common">weeping love grass</name>
    <dbReference type="NCBI Taxonomy" id="38414"/>
    <lineage>
        <taxon>Eukaryota</taxon>
        <taxon>Viridiplantae</taxon>
        <taxon>Streptophyta</taxon>
        <taxon>Embryophyta</taxon>
        <taxon>Tracheophyta</taxon>
        <taxon>Spermatophyta</taxon>
        <taxon>Magnoliopsida</taxon>
        <taxon>Liliopsida</taxon>
        <taxon>Poales</taxon>
        <taxon>Poaceae</taxon>
        <taxon>PACMAD clade</taxon>
        <taxon>Chloridoideae</taxon>
        <taxon>Eragrostideae</taxon>
        <taxon>Eragrostidinae</taxon>
        <taxon>Eragrostis</taxon>
    </lineage>
</organism>
<dbReference type="AlphaFoldDB" id="A0A5J9UFX0"/>
<dbReference type="EMBL" id="RWGY01000026">
    <property type="protein sequence ID" value="TVU22110.1"/>
    <property type="molecule type" value="Genomic_DNA"/>
</dbReference>
<evidence type="ECO:0000256" key="1">
    <source>
        <dbReference type="SAM" id="MobiDB-lite"/>
    </source>
</evidence>
<evidence type="ECO:0000256" key="2">
    <source>
        <dbReference type="SAM" id="SignalP"/>
    </source>
</evidence>
<reference evidence="3 4" key="1">
    <citation type="journal article" date="2019" name="Sci. Rep.">
        <title>A high-quality genome of Eragrostis curvula grass provides insights into Poaceae evolution and supports new strategies to enhance forage quality.</title>
        <authorList>
            <person name="Carballo J."/>
            <person name="Santos B.A.C.M."/>
            <person name="Zappacosta D."/>
            <person name="Garbus I."/>
            <person name="Selva J.P."/>
            <person name="Gallo C.A."/>
            <person name="Diaz A."/>
            <person name="Albertini E."/>
            <person name="Caccamo M."/>
            <person name="Echenique V."/>
        </authorList>
    </citation>
    <scope>NUCLEOTIDE SEQUENCE [LARGE SCALE GENOMIC DNA]</scope>
    <source>
        <strain evidence="4">cv. Victoria</strain>
        <tissue evidence="3">Leaf</tissue>
    </source>
</reference>
<comment type="caution">
    <text evidence="3">The sequence shown here is derived from an EMBL/GenBank/DDBJ whole genome shotgun (WGS) entry which is preliminary data.</text>
</comment>
<name>A0A5J9UFX0_9POAL</name>
<evidence type="ECO:0000313" key="3">
    <source>
        <dbReference type="EMBL" id="TVU22110.1"/>
    </source>
</evidence>
<feature type="region of interest" description="Disordered" evidence="1">
    <location>
        <begin position="24"/>
        <end position="51"/>
    </location>
</feature>
<gene>
    <name evidence="3" type="ORF">EJB05_31792</name>
</gene>
<feature type="signal peptide" evidence="2">
    <location>
        <begin position="1"/>
        <end position="18"/>
    </location>
</feature>
<feature type="compositionally biased region" description="Basic and acidic residues" evidence="1">
    <location>
        <begin position="41"/>
        <end position="51"/>
    </location>
</feature>